<dbReference type="Pfam" id="PF18808">
    <property type="entry name" value="Importin_rep_4"/>
    <property type="match status" value="1"/>
</dbReference>
<evidence type="ECO:0000259" key="9">
    <source>
        <dbReference type="Pfam" id="PF23271"/>
    </source>
</evidence>
<keyword evidence="12" id="KW-1185">Reference proteome</keyword>
<accession>A0A165DD78</accession>
<evidence type="ECO:0000256" key="6">
    <source>
        <dbReference type="ARBA" id="ARBA00022927"/>
    </source>
</evidence>
<dbReference type="Proteomes" id="UP000076842">
    <property type="component" value="Unassembled WGS sequence"/>
</dbReference>
<dbReference type="GO" id="GO:0005634">
    <property type="term" value="C:nucleus"/>
    <property type="evidence" value="ECO:0007669"/>
    <property type="project" value="UniProtKB-SubCell"/>
</dbReference>
<keyword evidence="3" id="KW-0813">Transport</keyword>
<dbReference type="Pfam" id="PF23271">
    <property type="entry name" value="HEAT_GCN1"/>
    <property type="match status" value="1"/>
</dbReference>
<dbReference type="GO" id="GO:0006606">
    <property type="term" value="P:protein import into nucleus"/>
    <property type="evidence" value="ECO:0007669"/>
    <property type="project" value="InterPro"/>
</dbReference>
<keyword evidence="5" id="KW-0677">Repeat</keyword>
<feature type="repeat" description="HEAT" evidence="8">
    <location>
        <begin position="472"/>
        <end position="510"/>
    </location>
</feature>
<dbReference type="InterPro" id="IPR041653">
    <property type="entry name" value="Importin_rep_4"/>
</dbReference>
<protein>
    <submittedName>
        <fullName evidence="11">ARM repeat-containing protein</fullName>
    </submittedName>
</protein>
<feature type="domain" description="IPO4/5-like TPR repeats" evidence="10">
    <location>
        <begin position="127"/>
        <end position="278"/>
    </location>
</feature>
<dbReference type="STRING" id="1353952.A0A165DD78"/>
<dbReference type="InParanoid" id="A0A165DD78"/>
<dbReference type="PANTHER" id="PTHR10527">
    <property type="entry name" value="IMPORTIN BETA"/>
    <property type="match status" value="1"/>
</dbReference>
<dbReference type="InterPro" id="IPR057546">
    <property type="entry name" value="HEAT_GCN1"/>
</dbReference>
<dbReference type="OrthoDB" id="543373at2759"/>
<evidence type="ECO:0000256" key="4">
    <source>
        <dbReference type="ARBA" id="ARBA00022490"/>
    </source>
</evidence>
<evidence type="ECO:0000256" key="7">
    <source>
        <dbReference type="ARBA" id="ARBA00023242"/>
    </source>
</evidence>
<sequence length="890" mass="98239">MSSPNMANISPDLLSALSEVLAKLQSADNQVRSQAETEFNTQWLSQQPEQTMLGMAETCRAHPSPELRGFAAVMIRRHLEFELPPLPAGAPSTSHTQPRTLYSNLSQPVLSMFQFTLLHALDMETLPSCRRKLIDTIASVMQHGLDMGRHWSELVEWLHSSAQSTDLASHEKRRDAYGILVEVPAIVSDFDENAVGALLEKGLKDSVWNVRLTALEATIAYLSLPTLPGTAVALFALCLNAVPSMPKDHLPMALQTLIPFTNARPKLFTPHLAQLLSFLLSFFGPGPTTPTPMNPTLVLDDDREQAQMAGLELLVSLSESASTQCKKIPGWTASILRICMEGMAGEELEEWDDWDASEPQDDEDHMYPLAFEQAIDRLAICGKAVVPLTFQYIPQMLQSSDWKQRHAGLMAMASLGEGGSNVLKHELGTIVTFIAHAFGDPEGRVRYAACQCLGQLCTDLEGAIQQEHHTTILPILIRALRDPVPRVHAHAASAMINFCEGVPKAILAPYLPELVTGLVSMLNDNTQRYVQEQALTTLAMVADASEELFSQFYNSVMPVLVHVMQNAKASEYRLLRAKAMECAGLIAVAVGKERFTPDAHQFCEILVHMQNEPHDDDDPAVQYLMGTWSKVCQTLGQDFAPYLPYAMPSLFHSAALKPEITVFHDGDRADFDAYSIVELGGQEIGIKTALLEEKCTAFENLAIYAAKLGPKFSPYLQQSLELAIPGLSFVLHEGVREAAAMMLPQLLSCAQQSNMLTNQMIQGVCQPLVKAMQTESDPAYLQSLYACFAHSIKLLGGPQAVDAATIKAFWDATQNQLHDLGDRRRTREQRVKTENIPSDEQFDLELIEESEDTALTCMATAIQQIDPSHQFLVVISHIRDLAVAWTSDDD</sequence>
<keyword evidence="7" id="KW-0539">Nucleus</keyword>
<evidence type="ECO:0000256" key="5">
    <source>
        <dbReference type="ARBA" id="ARBA00022737"/>
    </source>
</evidence>
<dbReference type="SUPFAM" id="SSF48371">
    <property type="entry name" value="ARM repeat"/>
    <property type="match status" value="1"/>
</dbReference>
<keyword evidence="4" id="KW-0963">Cytoplasm</keyword>
<organism evidence="11 12">
    <name type="scientific">Calocera cornea HHB12733</name>
    <dbReference type="NCBI Taxonomy" id="1353952"/>
    <lineage>
        <taxon>Eukaryota</taxon>
        <taxon>Fungi</taxon>
        <taxon>Dikarya</taxon>
        <taxon>Basidiomycota</taxon>
        <taxon>Agaricomycotina</taxon>
        <taxon>Dacrymycetes</taxon>
        <taxon>Dacrymycetales</taxon>
        <taxon>Dacrymycetaceae</taxon>
        <taxon>Calocera</taxon>
    </lineage>
</organism>
<evidence type="ECO:0000256" key="1">
    <source>
        <dbReference type="ARBA" id="ARBA00004123"/>
    </source>
</evidence>
<dbReference type="PROSITE" id="PS50077">
    <property type="entry name" value="HEAT_REPEAT"/>
    <property type="match status" value="1"/>
</dbReference>
<gene>
    <name evidence="11" type="ORF">CALCODRAFT_82264</name>
</gene>
<comment type="subcellular location">
    <subcellularLocation>
        <location evidence="2">Cytoplasm</location>
    </subcellularLocation>
    <subcellularLocation>
        <location evidence="1">Nucleus</location>
    </subcellularLocation>
</comment>
<dbReference type="InterPro" id="IPR057672">
    <property type="entry name" value="TPR_IPO4/5"/>
</dbReference>
<dbReference type="Pfam" id="PF18829">
    <property type="entry name" value="Importin_rep_6"/>
    <property type="match status" value="1"/>
</dbReference>
<dbReference type="InterPro" id="IPR040122">
    <property type="entry name" value="Importin_beta"/>
</dbReference>
<dbReference type="Gene3D" id="1.25.10.10">
    <property type="entry name" value="Leucine-rich Repeat Variant"/>
    <property type="match status" value="1"/>
</dbReference>
<reference evidence="11 12" key="1">
    <citation type="journal article" date="2016" name="Mol. Biol. Evol.">
        <title>Comparative Genomics of Early-Diverging Mushroom-Forming Fungi Provides Insights into the Origins of Lignocellulose Decay Capabilities.</title>
        <authorList>
            <person name="Nagy L.G."/>
            <person name="Riley R."/>
            <person name="Tritt A."/>
            <person name="Adam C."/>
            <person name="Daum C."/>
            <person name="Floudas D."/>
            <person name="Sun H."/>
            <person name="Yadav J.S."/>
            <person name="Pangilinan J."/>
            <person name="Larsson K.H."/>
            <person name="Matsuura K."/>
            <person name="Barry K."/>
            <person name="Labutti K."/>
            <person name="Kuo R."/>
            <person name="Ohm R.A."/>
            <person name="Bhattacharya S.S."/>
            <person name="Shirouzu T."/>
            <person name="Yoshinaga Y."/>
            <person name="Martin F.M."/>
            <person name="Grigoriev I.V."/>
            <person name="Hibbett D.S."/>
        </authorList>
    </citation>
    <scope>NUCLEOTIDE SEQUENCE [LARGE SCALE GENOMIC DNA]</scope>
    <source>
        <strain evidence="11 12">HHB12733</strain>
    </source>
</reference>
<dbReference type="InterPro" id="IPR011989">
    <property type="entry name" value="ARM-like"/>
</dbReference>
<evidence type="ECO:0000259" key="10">
    <source>
        <dbReference type="Pfam" id="PF25780"/>
    </source>
</evidence>
<dbReference type="InterPro" id="IPR016024">
    <property type="entry name" value="ARM-type_fold"/>
</dbReference>
<dbReference type="Pfam" id="PF25780">
    <property type="entry name" value="TPR_IPO5"/>
    <property type="match status" value="1"/>
</dbReference>
<evidence type="ECO:0000256" key="8">
    <source>
        <dbReference type="PROSITE-ProRule" id="PRU00103"/>
    </source>
</evidence>
<dbReference type="GO" id="GO:0005737">
    <property type="term" value="C:cytoplasm"/>
    <property type="evidence" value="ECO:0007669"/>
    <property type="project" value="UniProtKB-SubCell"/>
</dbReference>
<name>A0A165DD78_9BASI</name>
<keyword evidence="6" id="KW-0653">Protein transport</keyword>
<evidence type="ECO:0000313" key="11">
    <source>
        <dbReference type="EMBL" id="KZT52559.1"/>
    </source>
</evidence>
<dbReference type="EMBL" id="KV424062">
    <property type="protein sequence ID" value="KZT52559.1"/>
    <property type="molecule type" value="Genomic_DNA"/>
</dbReference>
<dbReference type="AlphaFoldDB" id="A0A165DD78"/>
<feature type="domain" description="Stalled ribosome sensor GCN1-like HEAT repeats region" evidence="9">
    <location>
        <begin position="411"/>
        <end position="566"/>
    </location>
</feature>
<dbReference type="InterPro" id="IPR041389">
    <property type="entry name" value="Importin_rep_6"/>
</dbReference>
<evidence type="ECO:0000256" key="2">
    <source>
        <dbReference type="ARBA" id="ARBA00004496"/>
    </source>
</evidence>
<evidence type="ECO:0000256" key="3">
    <source>
        <dbReference type="ARBA" id="ARBA00022448"/>
    </source>
</evidence>
<dbReference type="FunCoup" id="A0A165DD78">
    <property type="interactions" value="578"/>
</dbReference>
<dbReference type="InterPro" id="IPR021133">
    <property type="entry name" value="HEAT_type_2"/>
</dbReference>
<evidence type="ECO:0000313" key="12">
    <source>
        <dbReference type="Proteomes" id="UP000076842"/>
    </source>
</evidence>
<proteinExistence type="predicted"/>